<evidence type="ECO:0000256" key="7">
    <source>
        <dbReference type="ARBA" id="ARBA00023180"/>
    </source>
</evidence>
<dbReference type="PROSITE" id="PS00237">
    <property type="entry name" value="G_PROTEIN_RECEP_F1_1"/>
    <property type="match status" value="1"/>
</dbReference>
<feature type="transmembrane region" description="Helical" evidence="11">
    <location>
        <begin position="329"/>
        <end position="349"/>
    </location>
</feature>
<evidence type="ECO:0000256" key="3">
    <source>
        <dbReference type="ARBA" id="ARBA00022989"/>
    </source>
</evidence>
<comment type="subcellular location">
    <subcellularLocation>
        <location evidence="1">Membrane</location>
        <topology evidence="1">Multi-pass membrane protein</topology>
    </subcellularLocation>
</comment>
<evidence type="ECO:0000256" key="11">
    <source>
        <dbReference type="SAM" id="Phobius"/>
    </source>
</evidence>
<dbReference type="GO" id="GO:0070915">
    <property type="term" value="F:lysophosphatidic acid receptor activity"/>
    <property type="evidence" value="ECO:0007669"/>
    <property type="project" value="TreeGrafter"/>
</dbReference>
<dbReference type="PANTHER" id="PTHR24232">
    <property type="entry name" value="G-PROTEIN COUPLED RECEPTOR"/>
    <property type="match status" value="1"/>
</dbReference>
<dbReference type="Proteomes" id="UP001239994">
    <property type="component" value="Unassembled WGS sequence"/>
</dbReference>
<feature type="transmembrane region" description="Helical" evidence="11">
    <location>
        <begin position="456"/>
        <end position="474"/>
    </location>
</feature>
<comment type="similarity">
    <text evidence="9">Belongs to the G-protein coupled receptor 1 family.</text>
</comment>
<feature type="transmembrane region" description="Helical" evidence="11">
    <location>
        <begin position="27"/>
        <end position="51"/>
    </location>
</feature>
<organism evidence="13 14">
    <name type="scientific">Electrophorus voltai</name>
    <dbReference type="NCBI Taxonomy" id="2609070"/>
    <lineage>
        <taxon>Eukaryota</taxon>
        <taxon>Metazoa</taxon>
        <taxon>Chordata</taxon>
        <taxon>Craniata</taxon>
        <taxon>Vertebrata</taxon>
        <taxon>Euteleostomi</taxon>
        <taxon>Actinopterygii</taxon>
        <taxon>Neopterygii</taxon>
        <taxon>Teleostei</taxon>
        <taxon>Ostariophysi</taxon>
        <taxon>Gymnotiformes</taxon>
        <taxon>Gymnotoidei</taxon>
        <taxon>Gymnotidae</taxon>
        <taxon>Electrophorus</taxon>
    </lineage>
</organism>
<dbReference type="AlphaFoldDB" id="A0AAD8YU47"/>
<evidence type="ECO:0000256" key="8">
    <source>
        <dbReference type="ARBA" id="ARBA00023224"/>
    </source>
</evidence>
<evidence type="ECO:0000256" key="1">
    <source>
        <dbReference type="ARBA" id="ARBA00004141"/>
    </source>
</evidence>
<feature type="transmembrane region" description="Helical" evidence="11">
    <location>
        <begin position="243"/>
        <end position="266"/>
    </location>
</feature>
<dbReference type="InterPro" id="IPR017452">
    <property type="entry name" value="GPCR_Rhodpsn_7TM"/>
</dbReference>
<feature type="domain" description="G-protein coupled receptors family 1 profile" evidence="12">
    <location>
        <begin position="222"/>
        <end position="472"/>
    </location>
</feature>
<dbReference type="PRINTS" id="PR00237">
    <property type="entry name" value="GPCRRHODOPSN"/>
</dbReference>
<dbReference type="GO" id="GO:0035025">
    <property type="term" value="P:positive regulation of Rho protein signal transduction"/>
    <property type="evidence" value="ECO:0007669"/>
    <property type="project" value="TreeGrafter"/>
</dbReference>
<feature type="transmembrane region" description="Helical" evidence="11">
    <location>
        <begin position="407"/>
        <end position="428"/>
    </location>
</feature>
<feature type="transmembrane region" description="Helical" evidence="11">
    <location>
        <begin position="210"/>
        <end position="231"/>
    </location>
</feature>
<dbReference type="EMBL" id="JAROKS010000023">
    <property type="protein sequence ID" value="KAK1787423.1"/>
    <property type="molecule type" value="Genomic_DNA"/>
</dbReference>
<feature type="transmembrane region" description="Helical" evidence="11">
    <location>
        <begin position="71"/>
        <end position="91"/>
    </location>
</feature>
<dbReference type="SUPFAM" id="SSF81321">
    <property type="entry name" value="Family A G protein-coupled receptor-like"/>
    <property type="match status" value="2"/>
</dbReference>
<proteinExistence type="inferred from homology"/>
<evidence type="ECO:0000259" key="12">
    <source>
        <dbReference type="PROSITE" id="PS50262"/>
    </source>
</evidence>
<keyword evidence="5 11" id="KW-0472">Membrane</keyword>
<reference evidence="13" key="1">
    <citation type="submission" date="2023-03" db="EMBL/GenBank/DDBJ databases">
        <title>Electrophorus voltai genome.</title>
        <authorList>
            <person name="Bian C."/>
        </authorList>
    </citation>
    <scope>NUCLEOTIDE SEQUENCE</scope>
    <source>
        <strain evidence="13">CB-2022</strain>
        <tissue evidence="13">Muscle</tissue>
    </source>
</reference>
<dbReference type="PROSITE" id="PS50262">
    <property type="entry name" value="G_PROTEIN_RECEP_F1_2"/>
    <property type="match status" value="2"/>
</dbReference>
<sequence length="490" mass="54798">METSSWNNKQCFENYTNTQWKSTLSKVVVFMETVGFVIPLLINVFCSIMMLRTLRNPDVIKCGGQLNKTKILRMIVVHLLIFCFCFTPYNINLVFYALVRSKVIQNCTVEHVVRTIYPIAFCLTVMNCCCDPVIYYFTSETIQNSIRRKSYANRRNTKDRDGLDSRDTPMKNFRETSTTAATMDQLNKTGTLLPTTCTVDTGYRFAYYQVSYSLIFVLSLASNGLVVWHLCLVPRAPTSTAVYIANLAAVDLFFAMSFPLRIYYYHNLHRDNTWSPGSTFCQLTFALKYVSLYGGIFFLACIGVDRYLAVVHPLQHRLRSAGAARALSAAIWSLVLALSLTLPVLLSAASPGHRPCLLDPALPQQQRLIVGALGLVQAAFLLPTLLLFCSYGAVLRGKAHRLHCRRHTLAVIYVVLGVFLLCFAPYHINLLGYTLTHLGLWPSCGLAKVTATLHPVVLSLASANCCLNPLVYYFSSGMLHRHKGGSTGGR</sequence>
<dbReference type="GO" id="GO:0007200">
    <property type="term" value="P:phospholipase C-activating G protein-coupled receptor signaling pathway"/>
    <property type="evidence" value="ECO:0007669"/>
    <property type="project" value="TreeGrafter"/>
</dbReference>
<evidence type="ECO:0000256" key="2">
    <source>
        <dbReference type="ARBA" id="ARBA00022692"/>
    </source>
</evidence>
<dbReference type="PANTHER" id="PTHR24232:SF95">
    <property type="entry name" value="G-PROTEIN COUPLED RECEPTORS FAMILY 1 PROFILE DOMAIN-CONTAINING PROTEIN"/>
    <property type="match status" value="1"/>
</dbReference>
<dbReference type="GO" id="GO:0005886">
    <property type="term" value="C:plasma membrane"/>
    <property type="evidence" value="ECO:0007669"/>
    <property type="project" value="TreeGrafter"/>
</dbReference>
<feature type="domain" description="G-protein coupled receptors family 1 profile" evidence="12">
    <location>
        <begin position="1"/>
        <end position="135"/>
    </location>
</feature>
<keyword evidence="6 9" id="KW-0675">Receptor</keyword>
<evidence type="ECO:0000256" key="4">
    <source>
        <dbReference type="ARBA" id="ARBA00023040"/>
    </source>
</evidence>
<dbReference type="InterPro" id="IPR000276">
    <property type="entry name" value="GPCR_Rhodpsn"/>
</dbReference>
<evidence type="ECO:0000256" key="10">
    <source>
        <dbReference type="SAM" id="MobiDB-lite"/>
    </source>
</evidence>
<evidence type="ECO:0000313" key="13">
    <source>
        <dbReference type="EMBL" id="KAK1787423.1"/>
    </source>
</evidence>
<protein>
    <recommendedName>
        <fullName evidence="12">G-protein coupled receptors family 1 profile domain-containing protein</fullName>
    </recommendedName>
</protein>
<feature type="transmembrane region" description="Helical" evidence="11">
    <location>
        <begin position="369"/>
        <end position="395"/>
    </location>
</feature>
<keyword evidence="8 9" id="KW-0807">Transducer</keyword>
<dbReference type="Gene3D" id="1.20.1070.10">
    <property type="entry name" value="Rhodopsin 7-helix transmembrane proteins"/>
    <property type="match status" value="2"/>
</dbReference>
<dbReference type="CDD" id="cd14982">
    <property type="entry name" value="7tmA_purinoceptor-like"/>
    <property type="match status" value="1"/>
</dbReference>
<keyword evidence="3 11" id="KW-1133">Transmembrane helix</keyword>
<feature type="compositionally biased region" description="Basic and acidic residues" evidence="10">
    <location>
        <begin position="156"/>
        <end position="171"/>
    </location>
</feature>
<comment type="caution">
    <text evidence="13">The sequence shown here is derived from an EMBL/GenBank/DDBJ whole genome shotgun (WGS) entry which is preliminary data.</text>
</comment>
<dbReference type="PRINTS" id="PR01067">
    <property type="entry name" value="P2Y5ORPHANR"/>
</dbReference>
<gene>
    <name evidence="13" type="ORF">P4O66_002909</name>
</gene>
<feature type="region of interest" description="Disordered" evidence="10">
    <location>
        <begin position="150"/>
        <end position="171"/>
    </location>
</feature>
<keyword evidence="7" id="KW-0325">Glycoprotein</keyword>
<keyword evidence="4 9" id="KW-0297">G-protein coupled receptor</keyword>
<accession>A0AAD8YU47</accession>
<evidence type="ECO:0000256" key="6">
    <source>
        <dbReference type="ARBA" id="ARBA00023170"/>
    </source>
</evidence>
<evidence type="ECO:0000256" key="9">
    <source>
        <dbReference type="RuleBase" id="RU000688"/>
    </source>
</evidence>
<evidence type="ECO:0000256" key="5">
    <source>
        <dbReference type="ARBA" id="ARBA00023136"/>
    </source>
</evidence>
<dbReference type="Pfam" id="PF00001">
    <property type="entry name" value="7tm_1"/>
    <property type="match status" value="2"/>
</dbReference>
<evidence type="ECO:0000313" key="14">
    <source>
        <dbReference type="Proteomes" id="UP001239994"/>
    </source>
</evidence>
<keyword evidence="14" id="KW-1185">Reference proteome</keyword>
<keyword evidence="2 9" id="KW-0812">Transmembrane</keyword>
<name>A0AAD8YU47_9TELE</name>